<dbReference type="VEuPathDB" id="FungiDB:BCV72DRAFT_64318"/>
<evidence type="ECO:0000256" key="1">
    <source>
        <dbReference type="SAM" id="MobiDB-lite"/>
    </source>
</evidence>
<evidence type="ECO:0000313" key="3">
    <source>
        <dbReference type="Proteomes" id="UP000242381"/>
    </source>
</evidence>
<name>A0A1X0RXF0_RHIZD</name>
<organism evidence="2 3">
    <name type="scientific">Rhizopus microsporus</name>
    <dbReference type="NCBI Taxonomy" id="58291"/>
    <lineage>
        <taxon>Eukaryota</taxon>
        <taxon>Fungi</taxon>
        <taxon>Fungi incertae sedis</taxon>
        <taxon>Mucoromycota</taxon>
        <taxon>Mucoromycotina</taxon>
        <taxon>Mucoromycetes</taxon>
        <taxon>Mucorales</taxon>
        <taxon>Mucorineae</taxon>
        <taxon>Rhizopodaceae</taxon>
        <taxon>Rhizopus</taxon>
    </lineage>
</organism>
<dbReference type="Proteomes" id="UP000242381">
    <property type="component" value="Unassembled WGS sequence"/>
</dbReference>
<feature type="compositionally biased region" description="Low complexity" evidence="1">
    <location>
        <begin position="49"/>
        <end position="65"/>
    </location>
</feature>
<sequence>MNNNNLFHFLLQTKRHCTSSSSERPLKGVKLNECTVAPTQEADYSSTVKQEGISSSSSKPGPSEKGQQKIDKKAKVHICSPGERVENSVIKASLPNVYNNQQLVQHIKNLADYTTKVLFVGSLFANFIFIKLLHDGQTIPIIEQSLFTNIFAVMTGNGKRAPHYLKEYFTLFCELITVDRESLKSINYSIIFSIAVVLFSVTRSAKKVFIMENVPSKFASKAYVYRKLRELPFTGALIKKSFDSLREETLQSINSNKTFAPGKKLAKLTSQQLKQEYKDGTLTPAKYTDKRTKSIQIDAQAFRRLVKQCGIPNYFKGKKTESDLIDFYYHLFNYIKLGFHTRDSLTSGKKKFKNVITTDGHSISFHFTRTVKRSLATTKNPSDFIDDIRNDCDIWAVDPGITSMIISLDSSGDNEWQRITSLDEYYHLCGYNDATFIRKKASKSSKLKFKTYLRRQKAVDEICKRLVANSKKYRQGSKTGVKTATKSNSRHCPSAPQDTMIPPAKTIVAFGNATFAATMKGKRAAPVKLIKKKIQMQTNVLQLDNITTINSKRRIHSALKCNNNSCNIVWNRDINAAKNIFDVFMFAAEQENKRHPAFERSKEQA</sequence>
<proteinExistence type="predicted"/>
<dbReference type="VEuPathDB" id="FungiDB:BCV72DRAFT_331569"/>
<feature type="region of interest" description="Disordered" evidence="1">
    <location>
        <begin position="477"/>
        <end position="498"/>
    </location>
</feature>
<accession>A0A1X0RXF0</accession>
<feature type="region of interest" description="Disordered" evidence="1">
    <location>
        <begin position="41"/>
        <end position="73"/>
    </location>
</feature>
<protein>
    <submittedName>
        <fullName evidence="2">Uncharacterized protein</fullName>
    </submittedName>
</protein>
<dbReference type="AlphaFoldDB" id="A0A1X0RXF0"/>
<feature type="compositionally biased region" description="Polar residues" evidence="1">
    <location>
        <begin position="477"/>
        <end position="491"/>
    </location>
</feature>
<evidence type="ECO:0000313" key="2">
    <source>
        <dbReference type="EMBL" id="ORE16732.1"/>
    </source>
</evidence>
<gene>
    <name evidence="2" type="ORF">BCV71DRAFT_236416</name>
</gene>
<dbReference type="EMBL" id="KV921376">
    <property type="protein sequence ID" value="ORE16732.1"/>
    <property type="molecule type" value="Genomic_DNA"/>
</dbReference>
<reference evidence="2 3" key="1">
    <citation type="journal article" date="2016" name="Proc. Natl. Acad. Sci. U.S.A.">
        <title>Lipid metabolic changes in an early divergent fungus govern the establishment of a mutualistic symbiosis with endobacteria.</title>
        <authorList>
            <person name="Lastovetsky O.A."/>
            <person name="Gaspar M.L."/>
            <person name="Mondo S.J."/>
            <person name="LaButti K.M."/>
            <person name="Sandor L."/>
            <person name="Grigoriev I.V."/>
            <person name="Henry S.A."/>
            <person name="Pawlowska T.E."/>
        </authorList>
    </citation>
    <scope>NUCLEOTIDE SEQUENCE [LARGE SCALE GENOMIC DNA]</scope>
    <source>
        <strain evidence="2 3">ATCC 11559</strain>
    </source>
</reference>